<feature type="region of interest" description="Disordered" evidence="1">
    <location>
        <begin position="367"/>
        <end position="390"/>
    </location>
</feature>
<feature type="compositionally biased region" description="Basic and acidic residues" evidence="1">
    <location>
        <begin position="491"/>
        <end position="509"/>
    </location>
</feature>
<evidence type="ECO:0000256" key="1">
    <source>
        <dbReference type="SAM" id="MobiDB-lite"/>
    </source>
</evidence>
<feature type="compositionally biased region" description="Low complexity" evidence="1">
    <location>
        <begin position="371"/>
        <end position="388"/>
    </location>
</feature>
<name>A0AAD5ZVT6_9POAL</name>
<dbReference type="InterPro" id="IPR024593">
    <property type="entry name" value="DUF3444"/>
</dbReference>
<evidence type="ECO:0000313" key="4">
    <source>
        <dbReference type="Proteomes" id="UP001210211"/>
    </source>
</evidence>
<feature type="region of interest" description="Disordered" evidence="1">
    <location>
        <begin position="137"/>
        <end position="165"/>
    </location>
</feature>
<dbReference type="Proteomes" id="UP001210211">
    <property type="component" value="Unassembled WGS sequence"/>
</dbReference>
<dbReference type="PANTHER" id="PTHR47374">
    <property type="entry name" value="ENDOSOME ANTIGEN-LIKE PROTEIN, PUTATIVE (DUF3444)-RELATED"/>
    <property type="match status" value="1"/>
</dbReference>
<feature type="compositionally biased region" description="Basic and acidic residues" evidence="1">
    <location>
        <begin position="564"/>
        <end position="575"/>
    </location>
</feature>
<reference evidence="3 4" key="1">
    <citation type="journal article" date="2022" name="Cell">
        <title>Repeat-based holocentromeres influence genome architecture and karyotype evolution.</title>
        <authorList>
            <person name="Hofstatter P.G."/>
            <person name="Thangavel G."/>
            <person name="Lux T."/>
            <person name="Neumann P."/>
            <person name="Vondrak T."/>
            <person name="Novak P."/>
            <person name="Zhang M."/>
            <person name="Costa L."/>
            <person name="Castellani M."/>
            <person name="Scott A."/>
            <person name="Toegelov H."/>
            <person name="Fuchs J."/>
            <person name="Mata-Sucre Y."/>
            <person name="Dias Y."/>
            <person name="Vanzela A.L.L."/>
            <person name="Huettel B."/>
            <person name="Almeida C.C.S."/>
            <person name="Simkova H."/>
            <person name="Souza G."/>
            <person name="Pedrosa-Harand A."/>
            <person name="Macas J."/>
            <person name="Mayer K.F.X."/>
            <person name="Houben A."/>
            <person name="Marques A."/>
        </authorList>
    </citation>
    <scope>NUCLEOTIDE SEQUENCE [LARGE SCALE GENOMIC DNA]</scope>
    <source>
        <strain evidence="3">RhyTen1mFocal</strain>
    </source>
</reference>
<evidence type="ECO:0000259" key="2">
    <source>
        <dbReference type="PROSITE" id="PS50076"/>
    </source>
</evidence>
<dbReference type="InterPro" id="IPR018253">
    <property type="entry name" value="DnaJ_domain_CS"/>
</dbReference>
<dbReference type="GO" id="GO:0005783">
    <property type="term" value="C:endoplasmic reticulum"/>
    <property type="evidence" value="ECO:0007669"/>
    <property type="project" value="UniProtKB-ARBA"/>
</dbReference>
<dbReference type="Pfam" id="PF11926">
    <property type="entry name" value="DUF3444"/>
    <property type="match status" value="1"/>
</dbReference>
<dbReference type="Pfam" id="PF00226">
    <property type="entry name" value="DnaJ"/>
    <property type="match status" value="1"/>
</dbReference>
<dbReference type="SUPFAM" id="SSF46565">
    <property type="entry name" value="Chaperone J-domain"/>
    <property type="match status" value="1"/>
</dbReference>
<feature type="compositionally biased region" description="Low complexity" evidence="1">
    <location>
        <begin position="547"/>
        <end position="562"/>
    </location>
</feature>
<organism evidence="3 4">
    <name type="scientific">Rhynchospora tenuis</name>
    <dbReference type="NCBI Taxonomy" id="198213"/>
    <lineage>
        <taxon>Eukaryota</taxon>
        <taxon>Viridiplantae</taxon>
        <taxon>Streptophyta</taxon>
        <taxon>Embryophyta</taxon>
        <taxon>Tracheophyta</taxon>
        <taxon>Spermatophyta</taxon>
        <taxon>Magnoliopsida</taxon>
        <taxon>Liliopsida</taxon>
        <taxon>Poales</taxon>
        <taxon>Cyperaceae</taxon>
        <taxon>Cyperoideae</taxon>
        <taxon>Rhynchosporeae</taxon>
        <taxon>Rhynchospora</taxon>
    </lineage>
</organism>
<dbReference type="PANTHER" id="PTHR47374:SF9">
    <property type="entry name" value="DUF3444 DOMAIN-CONTAINING PROTEIN"/>
    <property type="match status" value="1"/>
</dbReference>
<dbReference type="PROSITE" id="PS00636">
    <property type="entry name" value="DNAJ_1"/>
    <property type="match status" value="1"/>
</dbReference>
<dbReference type="PRINTS" id="PR00625">
    <property type="entry name" value="JDOMAIN"/>
</dbReference>
<dbReference type="InterPro" id="IPR001623">
    <property type="entry name" value="DnaJ_domain"/>
</dbReference>
<protein>
    <recommendedName>
        <fullName evidence="2">J domain-containing protein</fullName>
    </recommendedName>
</protein>
<dbReference type="Gene3D" id="1.10.287.110">
    <property type="entry name" value="DnaJ domain"/>
    <property type="match status" value="1"/>
</dbReference>
<dbReference type="AlphaFoldDB" id="A0AAD5ZVT6"/>
<feature type="region of interest" description="Disordered" evidence="1">
    <location>
        <begin position="542"/>
        <end position="575"/>
    </location>
</feature>
<feature type="region of interest" description="Disordered" evidence="1">
    <location>
        <begin position="491"/>
        <end position="510"/>
    </location>
</feature>
<keyword evidence="4" id="KW-1185">Reference proteome</keyword>
<feature type="compositionally biased region" description="Polar residues" evidence="1">
    <location>
        <begin position="138"/>
        <end position="165"/>
    </location>
</feature>
<evidence type="ECO:0000313" key="3">
    <source>
        <dbReference type="EMBL" id="KAJ3704956.1"/>
    </source>
</evidence>
<sequence>MECNKEEAIHTMQIAEKRLLKQDYAGAKEMALKAKKLLLPDNISQFMAVCEVHCSAQLMANGLYDWYRIIQVEPRSDENMIRKQYHKLALLLHPDKNKIPGAEAAFKLVVEANNILSDRAKRMMYDVKRKPLGKSVGRQLSTETNSAHSSSTNFNRASRWGPQQQPHRHQGFTFWTECPGCMTRHLYYHNMLSQIVCCTQCSRYFIANALPHLKPGHMNGGRNQPQQPKQHRFTFWTECPGCMTQHLYYHNIYSQIVCCTGCSRNFVANAPPHLNRGSNQPQQFEPYRHQGITFLTECPGCMTRHQYYHNILSHNALPHLNPGHMDGGLNQPQQFTGLHQPQWSDSYRSTCSQGVGGTTRDIARGVRKADSNPNPLSMSNLSASSTNTGHIRGKRVSADTRQNHCSKSNLSFDFHQRRGDGEVAGAHAAGTSTPLRRSLHDKTDVKFNGTEPGCLRPAKKARVVVKGVQDGISSANASGTNTSVSICVEGEVKEHDTEREREKEKEQEKPSGLLEKFITDLKPSGSAEDKGTTIKKARVEVKGAPDGNGSANAANATTGASTRVEGEVKEQVKEKEQVEPIGLLKEKDTIFKPSGSDKDNGSIAPAANVGTSMVRCDSSQPNADAEYLTEHPDAEFYNFDMCRSCNNFQEGDIWALYSDLDTFPKYYGSIHKVEHNPLKVHISWLEACPKSEVERAWLNANFPISCGKFKLTTQKTTYDKPDYFSHMVSVRHHDRDNYYEILPEVGEVWAIYKNCSAGWTPRDFKTSKFDIVEIMENREESTIVRPLRRVPEYTSLFMPEEIDGTGSGALKVPASAYILFSHKIPAIRLTDECGGKLVGCWELDPASVPCAFYYHDQ</sequence>
<dbReference type="EMBL" id="JAMRDG010000001">
    <property type="protein sequence ID" value="KAJ3704956.1"/>
    <property type="molecule type" value="Genomic_DNA"/>
</dbReference>
<dbReference type="PROSITE" id="PS50076">
    <property type="entry name" value="DNAJ_2"/>
    <property type="match status" value="1"/>
</dbReference>
<dbReference type="SMART" id="SM00271">
    <property type="entry name" value="DnaJ"/>
    <property type="match status" value="1"/>
</dbReference>
<feature type="domain" description="J" evidence="2">
    <location>
        <begin position="65"/>
        <end position="129"/>
    </location>
</feature>
<dbReference type="InterPro" id="IPR036869">
    <property type="entry name" value="J_dom_sf"/>
</dbReference>
<proteinExistence type="predicted"/>
<accession>A0AAD5ZVT6</accession>
<dbReference type="CDD" id="cd06257">
    <property type="entry name" value="DnaJ"/>
    <property type="match status" value="1"/>
</dbReference>
<gene>
    <name evidence="3" type="ORF">LUZ61_008661</name>
</gene>
<comment type="caution">
    <text evidence="3">The sequence shown here is derived from an EMBL/GenBank/DDBJ whole genome shotgun (WGS) entry which is preliminary data.</text>
</comment>